<name>A0A1G7NVL9_9RHOB</name>
<sequence length="78" mass="8483">MTHEVAKNALMESSDAKASILAAIARIESVPAGKTLIDEISDEDWCDKSVAEWNFSAGSEIETADELDECDKEIMHVA</sequence>
<proteinExistence type="predicted"/>
<protein>
    <submittedName>
        <fullName evidence="1">Uncharacterized protein</fullName>
    </submittedName>
</protein>
<gene>
    <name evidence="1" type="ORF">SAMN04488117_10786</name>
</gene>
<dbReference type="RefSeq" id="WP_143026811.1">
    <property type="nucleotide sequence ID" value="NZ_FNBL01000007.1"/>
</dbReference>
<dbReference type="Proteomes" id="UP000182284">
    <property type="component" value="Unassembled WGS sequence"/>
</dbReference>
<reference evidence="1 2" key="1">
    <citation type="submission" date="2016-10" db="EMBL/GenBank/DDBJ databases">
        <authorList>
            <person name="de Groot N.N."/>
        </authorList>
    </citation>
    <scope>NUCLEOTIDE SEQUENCE [LARGE SCALE GENOMIC DNA]</scope>
    <source>
        <strain evidence="1 2">DSM 27375</strain>
    </source>
</reference>
<evidence type="ECO:0000313" key="1">
    <source>
        <dbReference type="EMBL" id="SDF77260.1"/>
    </source>
</evidence>
<accession>A0A1G7NVL9</accession>
<organism evidence="1 2">
    <name type="scientific">Celeribacter baekdonensis</name>
    <dbReference type="NCBI Taxonomy" id="875171"/>
    <lineage>
        <taxon>Bacteria</taxon>
        <taxon>Pseudomonadati</taxon>
        <taxon>Pseudomonadota</taxon>
        <taxon>Alphaproteobacteria</taxon>
        <taxon>Rhodobacterales</taxon>
        <taxon>Roseobacteraceae</taxon>
        <taxon>Celeribacter</taxon>
    </lineage>
</organism>
<dbReference type="EMBL" id="FNBL01000007">
    <property type="protein sequence ID" value="SDF77260.1"/>
    <property type="molecule type" value="Genomic_DNA"/>
</dbReference>
<dbReference type="AlphaFoldDB" id="A0A1G7NVL9"/>
<evidence type="ECO:0000313" key="2">
    <source>
        <dbReference type="Proteomes" id="UP000182284"/>
    </source>
</evidence>